<sequence length="245" mass="28172">MVLGLPGDLLSWRPHRRRSSPEAPALQKDDDDHDHPTGVTDKDCPICHEEVCTPQEHRDGYAESWLYLPCGHRFGSLCLYHWIIDGAFDGRCPLCRRNVQSSCGHFFVPRARRLTPHETAWFATSTPHDRPVADMCAFCIHRARDLVPRDDPRMATKSQAGLYFLEQANSRRPPLTPGEWMADARRDKLWRMWFEMKLGSVVWPAKTPGASDGEPAEPPRDEDPLGEGELLPPKRHRRRLQRARR</sequence>
<keyword evidence="1" id="KW-0863">Zinc-finger</keyword>
<dbReference type="PROSITE" id="PS50089">
    <property type="entry name" value="ZF_RING_2"/>
    <property type="match status" value="1"/>
</dbReference>
<dbReference type="InterPro" id="IPR013083">
    <property type="entry name" value="Znf_RING/FYVE/PHD"/>
</dbReference>
<keyword evidence="1" id="KW-0479">Metal-binding</keyword>
<accession>A0A8K0X3S5</accession>
<dbReference type="Pfam" id="PF13639">
    <property type="entry name" value="zf-RING_2"/>
    <property type="match status" value="1"/>
</dbReference>
<dbReference type="Proteomes" id="UP000813385">
    <property type="component" value="Unassembled WGS sequence"/>
</dbReference>
<keyword evidence="5" id="KW-1185">Reference proteome</keyword>
<reference evidence="4" key="1">
    <citation type="journal article" date="2021" name="Nat. Commun.">
        <title>Genetic determinants of endophytism in the Arabidopsis root mycobiome.</title>
        <authorList>
            <person name="Mesny F."/>
            <person name="Miyauchi S."/>
            <person name="Thiergart T."/>
            <person name="Pickel B."/>
            <person name="Atanasova L."/>
            <person name="Karlsson M."/>
            <person name="Huettel B."/>
            <person name="Barry K.W."/>
            <person name="Haridas S."/>
            <person name="Chen C."/>
            <person name="Bauer D."/>
            <person name="Andreopoulos W."/>
            <person name="Pangilinan J."/>
            <person name="LaButti K."/>
            <person name="Riley R."/>
            <person name="Lipzen A."/>
            <person name="Clum A."/>
            <person name="Drula E."/>
            <person name="Henrissat B."/>
            <person name="Kohler A."/>
            <person name="Grigoriev I.V."/>
            <person name="Martin F.M."/>
            <person name="Hacquard S."/>
        </authorList>
    </citation>
    <scope>NUCLEOTIDE SEQUENCE</scope>
    <source>
        <strain evidence="4">MPI-CAGE-AT-0016</strain>
    </source>
</reference>
<protein>
    <recommendedName>
        <fullName evidence="3">RING-type domain-containing protein</fullName>
    </recommendedName>
</protein>
<dbReference type="OrthoDB" id="8062037at2759"/>
<keyword evidence="1" id="KW-0862">Zinc</keyword>
<dbReference type="InterPro" id="IPR001841">
    <property type="entry name" value="Znf_RING"/>
</dbReference>
<organism evidence="4 5">
    <name type="scientific">Plectosphaerella cucumerina</name>
    <dbReference type="NCBI Taxonomy" id="40658"/>
    <lineage>
        <taxon>Eukaryota</taxon>
        <taxon>Fungi</taxon>
        <taxon>Dikarya</taxon>
        <taxon>Ascomycota</taxon>
        <taxon>Pezizomycotina</taxon>
        <taxon>Sordariomycetes</taxon>
        <taxon>Hypocreomycetidae</taxon>
        <taxon>Glomerellales</taxon>
        <taxon>Plectosphaerellaceae</taxon>
        <taxon>Plectosphaerella</taxon>
    </lineage>
</organism>
<feature type="compositionally biased region" description="Basic and acidic residues" evidence="2">
    <location>
        <begin position="27"/>
        <end position="37"/>
    </location>
</feature>
<evidence type="ECO:0000313" key="4">
    <source>
        <dbReference type="EMBL" id="KAH7363011.1"/>
    </source>
</evidence>
<evidence type="ECO:0000313" key="5">
    <source>
        <dbReference type="Proteomes" id="UP000813385"/>
    </source>
</evidence>
<dbReference type="GO" id="GO:0008270">
    <property type="term" value="F:zinc ion binding"/>
    <property type="evidence" value="ECO:0007669"/>
    <property type="project" value="UniProtKB-KW"/>
</dbReference>
<name>A0A8K0X3S5_9PEZI</name>
<feature type="compositionally biased region" description="Basic residues" evidence="2">
    <location>
        <begin position="233"/>
        <end position="245"/>
    </location>
</feature>
<gene>
    <name evidence="4" type="ORF">B0T11DRAFT_329020</name>
</gene>
<feature type="domain" description="RING-type" evidence="3">
    <location>
        <begin position="44"/>
        <end position="96"/>
    </location>
</feature>
<dbReference type="SUPFAM" id="SSF57850">
    <property type="entry name" value="RING/U-box"/>
    <property type="match status" value="1"/>
</dbReference>
<dbReference type="Gene3D" id="3.30.40.10">
    <property type="entry name" value="Zinc/RING finger domain, C3HC4 (zinc finger)"/>
    <property type="match status" value="1"/>
</dbReference>
<feature type="region of interest" description="Disordered" evidence="2">
    <location>
        <begin position="13"/>
        <end position="37"/>
    </location>
</feature>
<evidence type="ECO:0000256" key="2">
    <source>
        <dbReference type="SAM" id="MobiDB-lite"/>
    </source>
</evidence>
<evidence type="ECO:0000259" key="3">
    <source>
        <dbReference type="PROSITE" id="PS50089"/>
    </source>
</evidence>
<feature type="region of interest" description="Disordered" evidence="2">
    <location>
        <begin position="204"/>
        <end position="245"/>
    </location>
</feature>
<dbReference type="AlphaFoldDB" id="A0A8K0X3S5"/>
<proteinExistence type="predicted"/>
<dbReference type="EMBL" id="JAGPXD010000003">
    <property type="protein sequence ID" value="KAH7363011.1"/>
    <property type="molecule type" value="Genomic_DNA"/>
</dbReference>
<comment type="caution">
    <text evidence="4">The sequence shown here is derived from an EMBL/GenBank/DDBJ whole genome shotgun (WGS) entry which is preliminary data.</text>
</comment>
<evidence type="ECO:0000256" key="1">
    <source>
        <dbReference type="PROSITE-ProRule" id="PRU00175"/>
    </source>
</evidence>